<dbReference type="Gene3D" id="3.30.200.20">
    <property type="entry name" value="Phosphorylase Kinase, domain 1"/>
    <property type="match status" value="1"/>
</dbReference>
<dbReference type="Proteomes" id="UP000324800">
    <property type="component" value="Unassembled WGS sequence"/>
</dbReference>
<dbReference type="SUPFAM" id="SSF56112">
    <property type="entry name" value="Protein kinase-like (PK-like)"/>
    <property type="match status" value="1"/>
</dbReference>
<reference evidence="1 2" key="1">
    <citation type="submission" date="2019-03" db="EMBL/GenBank/DDBJ databases">
        <title>Single cell metagenomics reveals metabolic interactions within the superorganism composed of flagellate Streblomastix strix and complex community of Bacteroidetes bacteria on its surface.</title>
        <authorList>
            <person name="Treitli S.C."/>
            <person name="Kolisko M."/>
            <person name="Husnik F."/>
            <person name="Keeling P."/>
            <person name="Hampl V."/>
        </authorList>
    </citation>
    <scope>NUCLEOTIDE SEQUENCE [LARGE SCALE GENOMIC DNA]</scope>
    <source>
        <strain evidence="1">ST1C</strain>
    </source>
</reference>
<dbReference type="InterPro" id="IPR011009">
    <property type="entry name" value="Kinase-like_dom_sf"/>
</dbReference>
<evidence type="ECO:0000313" key="1">
    <source>
        <dbReference type="EMBL" id="KAA6382512.1"/>
    </source>
</evidence>
<protein>
    <recommendedName>
        <fullName evidence="3">Protein kinase domain-containing protein</fullName>
    </recommendedName>
</protein>
<dbReference type="OrthoDB" id="1881056at2759"/>
<dbReference type="AlphaFoldDB" id="A0A5J4VIV5"/>
<name>A0A5J4VIV5_9EUKA</name>
<organism evidence="1 2">
    <name type="scientific">Streblomastix strix</name>
    <dbReference type="NCBI Taxonomy" id="222440"/>
    <lineage>
        <taxon>Eukaryota</taxon>
        <taxon>Metamonada</taxon>
        <taxon>Preaxostyla</taxon>
        <taxon>Oxymonadida</taxon>
        <taxon>Streblomastigidae</taxon>
        <taxon>Streblomastix</taxon>
    </lineage>
</organism>
<evidence type="ECO:0000313" key="2">
    <source>
        <dbReference type="Proteomes" id="UP000324800"/>
    </source>
</evidence>
<evidence type="ECO:0008006" key="3">
    <source>
        <dbReference type="Google" id="ProtNLM"/>
    </source>
</evidence>
<gene>
    <name evidence="1" type="ORF">EZS28_021962</name>
</gene>
<proteinExistence type="predicted"/>
<accession>A0A5J4VIV5</accession>
<dbReference type="EMBL" id="SNRW01006744">
    <property type="protein sequence ID" value="KAA6382512.1"/>
    <property type="molecule type" value="Genomic_DNA"/>
</dbReference>
<sequence>MQLEIPEYQDFEIVNKLFGGAMGKTFLVMQMTTEVLYVMKRIDYLDESEQKMAIDQVTQMKHLSSRYTV</sequence>
<comment type="caution">
    <text evidence="1">The sequence shown here is derived from an EMBL/GenBank/DDBJ whole genome shotgun (WGS) entry which is preliminary data.</text>
</comment>